<gene>
    <name evidence="1" type="ORF">Apa02nite_060630</name>
</gene>
<dbReference type="RefSeq" id="WP_203828061.1">
    <property type="nucleotide sequence ID" value="NZ_BAAATY010000025.1"/>
</dbReference>
<reference evidence="1 2" key="1">
    <citation type="submission" date="2021-01" db="EMBL/GenBank/DDBJ databases">
        <title>Whole genome shotgun sequence of Actinoplanes palleronii NBRC 14916.</title>
        <authorList>
            <person name="Komaki H."/>
            <person name="Tamura T."/>
        </authorList>
    </citation>
    <scope>NUCLEOTIDE SEQUENCE [LARGE SCALE GENOMIC DNA]</scope>
    <source>
        <strain evidence="1 2">NBRC 14916</strain>
    </source>
</reference>
<evidence type="ECO:0000313" key="1">
    <source>
        <dbReference type="EMBL" id="GIE69955.1"/>
    </source>
</evidence>
<dbReference type="Proteomes" id="UP000624709">
    <property type="component" value="Unassembled WGS sequence"/>
</dbReference>
<keyword evidence="2" id="KW-1185">Reference proteome</keyword>
<organism evidence="1 2">
    <name type="scientific">Actinoplanes palleronii</name>
    <dbReference type="NCBI Taxonomy" id="113570"/>
    <lineage>
        <taxon>Bacteria</taxon>
        <taxon>Bacillati</taxon>
        <taxon>Actinomycetota</taxon>
        <taxon>Actinomycetes</taxon>
        <taxon>Micromonosporales</taxon>
        <taxon>Micromonosporaceae</taxon>
        <taxon>Actinoplanes</taxon>
    </lineage>
</organism>
<accession>A0ABQ4BI42</accession>
<protein>
    <submittedName>
        <fullName evidence="1">Uncharacterized protein</fullName>
    </submittedName>
</protein>
<proteinExistence type="predicted"/>
<name>A0ABQ4BI42_9ACTN</name>
<evidence type="ECO:0000313" key="2">
    <source>
        <dbReference type="Proteomes" id="UP000624709"/>
    </source>
</evidence>
<sequence>MYFVYRSHYEGPLGKLVRRLPDATVLGWFRRGWDCAGPRAWVVGELGVHVYGLSSIFEAARRHQLPRPETTDQLRTLLHEHLYVEGDRDYIRLDEHSLRVRTDDDEVELAYFFLDDVIVAERPERLAYLVHEKWPLPDGPGGEPDAAITTYAMFLTFYDGASLEIEPVVAFPGVGLGDLAAELRCGDRAEWPAELRVLAALTPDAADPGRLPLWGEPTPAADPLFVALQRANRWPGFDLSADGPLSEAQLAEADALVAKATFTSGRRPEASLIRVGQGLAQVAMHCSADFGYQQWFLFDSRWVAAHPGLAASLLHYAEDWDPLS</sequence>
<dbReference type="EMBL" id="BOMS01000094">
    <property type="protein sequence ID" value="GIE69955.1"/>
    <property type="molecule type" value="Genomic_DNA"/>
</dbReference>
<comment type="caution">
    <text evidence="1">The sequence shown here is derived from an EMBL/GenBank/DDBJ whole genome shotgun (WGS) entry which is preliminary data.</text>
</comment>